<feature type="domain" description="Aminotransferase class I/classII large" evidence="4">
    <location>
        <begin position="97"/>
        <end position="429"/>
    </location>
</feature>
<reference evidence="5" key="2">
    <citation type="journal article" date="2021" name="PeerJ">
        <title>Extensive microbial diversity within the chicken gut microbiome revealed by metagenomics and culture.</title>
        <authorList>
            <person name="Gilroy R."/>
            <person name="Ravi A."/>
            <person name="Getino M."/>
            <person name="Pursley I."/>
            <person name="Horton D.L."/>
            <person name="Alikhan N.F."/>
            <person name="Baker D."/>
            <person name="Gharbi K."/>
            <person name="Hall N."/>
            <person name="Watson M."/>
            <person name="Adriaenssens E.M."/>
            <person name="Foster-Nyarko E."/>
            <person name="Jarju S."/>
            <person name="Secka A."/>
            <person name="Antonio M."/>
            <person name="Oren A."/>
            <person name="Chaudhuri R.R."/>
            <person name="La Ragione R."/>
            <person name="Hildebrand F."/>
            <person name="Pallen M.J."/>
        </authorList>
    </citation>
    <scope>NUCLEOTIDE SEQUENCE</scope>
    <source>
        <strain evidence="5">CHK180-2868</strain>
    </source>
</reference>
<keyword evidence="5" id="KW-0808">Transferase</keyword>
<dbReference type="Pfam" id="PF00155">
    <property type="entry name" value="Aminotran_1_2"/>
    <property type="match status" value="1"/>
</dbReference>
<dbReference type="EMBL" id="DVGC01000053">
    <property type="protein sequence ID" value="HIR06133.1"/>
    <property type="molecule type" value="Genomic_DNA"/>
</dbReference>
<dbReference type="GO" id="GO:0008483">
    <property type="term" value="F:transaminase activity"/>
    <property type="evidence" value="ECO:0007669"/>
    <property type="project" value="UniProtKB-KW"/>
</dbReference>
<reference evidence="5" key="1">
    <citation type="submission" date="2020-10" db="EMBL/GenBank/DDBJ databases">
        <authorList>
            <person name="Gilroy R."/>
        </authorList>
    </citation>
    <scope>NUCLEOTIDE SEQUENCE</scope>
    <source>
        <strain evidence="5">CHK180-2868</strain>
    </source>
</reference>
<evidence type="ECO:0000313" key="5">
    <source>
        <dbReference type="EMBL" id="HIR06133.1"/>
    </source>
</evidence>
<dbReference type="InterPro" id="IPR015421">
    <property type="entry name" value="PyrdxlP-dep_Trfase_major"/>
</dbReference>
<dbReference type="Gene3D" id="3.90.1150.10">
    <property type="entry name" value="Aspartate Aminotransferase, domain 1"/>
    <property type="match status" value="1"/>
</dbReference>
<keyword evidence="2" id="KW-0663">Pyridoxal phosphate</keyword>
<feature type="compositionally biased region" description="Basic and acidic residues" evidence="3">
    <location>
        <begin position="74"/>
        <end position="89"/>
    </location>
</feature>
<dbReference type="PANTHER" id="PTHR42885">
    <property type="entry name" value="HISTIDINOL-PHOSPHATE AMINOTRANSFERASE-RELATED"/>
    <property type="match status" value="1"/>
</dbReference>
<dbReference type="PANTHER" id="PTHR42885:SF1">
    <property type="entry name" value="THREONINE-PHOSPHATE DECARBOXYLASE"/>
    <property type="match status" value="1"/>
</dbReference>
<dbReference type="InterPro" id="IPR015422">
    <property type="entry name" value="PyrdxlP-dep_Trfase_small"/>
</dbReference>
<dbReference type="SUPFAM" id="SSF53383">
    <property type="entry name" value="PLP-dependent transferases"/>
    <property type="match status" value="1"/>
</dbReference>
<comment type="cofactor">
    <cofactor evidence="1">
        <name>pyridoxal 5'-phosphate</name>
        <dbReference type="ChEBI" id="CHEBI:597326"/>
    </cofactor>
</comment>
<evidence type="ECO:0000256" key="2">
    <source>
        <dbReference type="ARBA" id="ARBA00022898"/>
    </source>
</evidence>
<dbReference type="GO" id="GO:0030170">
    <property type="term" value="F:pyridoxal phosphate binding"/>
    <property type="evidence" value="ECO:0007669"/>
    <property type="project" value="InterPro"/>
</dbReference>
<evidence type="ECO:0000259" key="4">
    <source>
        <dbReference type="Pfam" id="PF00155"/>
    </source>
</evidence>
<proteinExistence type="predicted"/>
<evidence type="ECO:0000256" key="3">
    <source>
        <dbReference type="SAM" id="MobiDB-lite"/>
    </source>
</evidence>
<protein>
    <submittedName>
        <fullName evidence="5">Aminotransferase class I/II-fold pyridoxal phosphate-dependent enzyme</fullName>
    </submittedName>
</protein>
<comment type="caution">
    <text evidence="5">The sequence shown here is derived from an EMBL/GenBank/DDBJ whole genome shotgun (WGS) entry which is preliminary data.</text>
</comment>
<dbReference type="InterPro" id="IPR004839">
    <property type="entry name" value="Aminotransferase_I/II_large"/>
</dbReference>
<accession>A0A9D1D690</accession>
<dbReference type="InterPro" id="IPR015424">
    <property type="entry name" value="PyrdxlP-dep_Trfase"/>
</dbReference>
<dbReference type="Proteomes" id="UP000824250">
    <property type="component" value="Unassembled WGS sequence"/>
</dbReference>
<sequence>MDGRDRLLRELTGGALQILAGEAETVYRVSCGLLQELKENEQENGQAAGQEKSPGRAAEGRKTAAAENAAGREITGRSRQNRDAHGGDIYGDRKVRLDFSINVNPLGMPENVCQAAKDSIEHCASYPDVACRRLRKAVCAWYQVPETQAIFGNGAAELIDLLVQAVRPKKALLLAPTFSEYEAALLRTGTELSFFFLKEEENFALSAESYREALRQTEPDMVFLCSPSNPVGNVIDGQTMEEILWECRTHGIMAVVDECFLDFLEEPDRNSCLACCEKDPNLFVLKAPTKAFAMAGLRLGYGFSSNRELLERMESMGQPWRVSIPAQAAGEATFWAGREDFLKRTRETVGKERELLRQGLTEMGFHVYDSRVNFLLFHDFAGPEESCLSPFLLSHGILIRSCGNYRGLDTNFYRICVKNHGENQELLEILRDYPQFLTAGTGQIPEKERKLEENQ</sequence>
<name>A0A9D1D690_9FIRM</name>
<organism evidence="5 6">
    <name type="scientific">Candidatus Copromonas faecavium</name>
    <name type="common">nom. illeg.</name>
    <dbReference type="NCBI Taxonomy" id="2840740"/>
    <lineage>
        <taxon>Bacteria</taxon>
        <taxon>Bacillati</taxon>
        <taxon>Bacillota</taxon>
        <taxon>Clostridia</taxon>
        <taxon>Lachnospirales</taxon>
        <taxon>Lachnospiraceae</taxon>
        <taxon>Candidatus Copromonas (nom. illeg.)</taxon>
    </lineage>
</organism>
<evidence type="ECO:0000313" key="6">
    <source>
        <dbReference type="Proteomes" id="UP000824250"/>
    </source>
</evidence>
<feature type="region of interest" description="Disordered" evidence="3">
    <location>
        <begin position="40"/>
        <end position="89"/>
    </location>
</feature>
<dbReference type="Gene3D" id="3.40.640.10">
    <property type="entry name" value="Type I PLP-dependent aspartate aminotransferase-like (Major domain)"/>
    <property type="match status" value="1"/>
</dbReference>
<gene>
    <name evidence="5" type="ORF">IAB28_09245</name>
</gene>
<evidence type="ECO:0000256" key="1">
    <source>
        <dbReference type="ARBA" id="ARBA00001933"/>
    </source>
</evidence>
<dbReference type="AlphaFoldDB" id="A0A9D1D690"/>
<dbReference type="CDD" id="cd00609">
    <property type="entry name" value="AAT_like"/>
    <property type="match status" value="1"/>
</dbReference>
<keyword evidence="5" id="KW-0032">Aminotransferase</keyword>